<dbReference type="PROSITE" id="PS50883">
    <property type="entry name" value="EAL"/>
    <property type="match status" value="1"/>
</dbReference>
<dbReference type="OrthoDB" id="9812358at2"/>
<protein>
    <recommendedName>
        <fullName evidence="1">EAL domain-containing protein</fullName>
    </recommendedName>
</protein>
<dbReference type="InterPro" id="IPR050706">
    <property type="entry name" value="Cyclic-di-GMP_PDE-like"/>
</dbReference>
<comment type="caution">
    <text evidence="2">The sequence shown here is derived from an EMBL/GenBank/DDBJ whole genome shotgun (WGS) entry which is preliminary data.</text>
</comment>
<dbReference type="SUPFAM" id="SSF141868">
    <property type="entry name" value="EAL domain-like"/>
    <property type="match status" value="1"/>
</dbReference>
<gene>
    <name evidence="2" type="ORF">CAL65_12800</name>
</gene>
<dbReference type="InterPro" id="IPR035919">
    <property type="entry name" value="EAL_sf"/>
</dbReference>
<proteinExistence type="predicted"/>
<name>A0A3E0WTR9_9GAMM</name>
<dbReference type="InterPro" id="IPR001633">
    <property type="entry name" value="EAL_dom"/>
</dbReference>
<dbReference type="GO" id="GO:0071111">
    <property type="term" value="F:cyclic-guanylate-specific phosphodiesterase activity"/>
    <property type="evidence" value="ECO:0007669"/>
    <property type="project" value="InterPro"/>
</dbReference>
<evidence type="ECO:0000259" key="1">
    <source>
        <dbReference type="PROSITE" id="PS50883"/>
    </source>
</evidence>
<dbReference type="CDD" id="cd01948">
    <property type="entry name" value="EAL"/>
    <property type="match status" value="1"/>
</dbReference>
<feature type="domain" description="EAL" evidence="1">
    <location>
        <begin position="1"/>
        <end position="132"/>
    </location>
</feature>
<organism evidence="2 3">
    <name type="scientific">Alkalilimnicola ehrlichii</name>
    <dbReference type="NCBI Taxonomy" id="351052"/>
    <lineage>
        <taxon>Bacteria</taxon>
        <taxon>Pseudomonadati</taxon>
        <taxon>Pseudomonadota</taxon>
        <taxon>Gammaproteobacteria</taxon>
        <taxon>Chromatiales</taxon>
        <taxon>Ectothiorhodospiraceae</taxon>
        <taxon>Alkalilimnicola</taxon>
    </lineage>
</organism>
<dbReference type="Gene3D" id="3.20.20.450">
    <property type="entry name" value="EAL domain"/>
    <property type="match status" value="1"/>
</dbReference>
<dbReference type="AlphaFoldDB" id="A0A3E0WTR9"/>
<reference evidence="3" key="1">
    <citation type="submission" date="2017-05" db="EMBL/GenBank/DDBJ databases">
        <authorList>
            <person name="Sharma S."/>
            <person name="Sidhu C."/>
            <person name="Pinnaka A.K."/>
        </authorList>
    </citation>
    <scope>NUCLEOTIDE SEQUENCE [LARGE SCALE GENOMIC DNA]</scope>
    <source>
        <strain evidence="3">AK93</strain>
    </source>
</reference>
<dbReference type="PANTHER" id="PTHR33121">
    <property type="entry name" value="CYCLIC DI-GMP PHOSPHODIESTERASE PDEF"/>
    <property type="match status" value="1"/>
</dbReference>
<sequence length="132" mass="15083">MRLEITENVIIRYDREAATILHQLRQMGIYTCLDDFGTGYSSLSYLHQLPFDVIKVDRSFTQNLVADNTQSREVVRSILRLAEALGMETIAEGAETAAQLAAIRELGFRWAQGYALYHPLEKETMAKLFRVQ</sequence>
<dbReference type="Pfam" id="PF00563">
    <property type="entry name" value="EAL"/>
    <property type="match status" value="1"/>
</dbReference>
<dbReference type="SMART" id="SM00052">
    <property type="entry name" value="EAL"/>
    <property type="match status" value="1"/>
</dbReference>
<evidence type="ECO:0000313" key="3">
    <source>
        <dbReference type="Proteomes" id="UP000256763"/>
    </source>
</evidence>
<keyword evidence="3" id="KW-1185">Reference proteome</keyword>
<dbReference type="PANTHER" id="PTHR33121:SF70">
    <property type="entry name" value="SIGNALING PROTEIN YKOW"/>
    <property type="match status" value="1"/>
</dbReference>
<accession>A0A3E0WTR9</accession>
<dbReference type="EMBL" id="NFZW01000012">
    <property type="protein sequence ID" value="RFA35357.1"/>
    <property type="molecule type" value="Genomic_DNA"/>
</dbReference>
<dbReference type="Proteomes" id="UP000256763">
    <property type="component" value="Unassembled WGS sequence"/>
</dbReference>
<evidence type="ECO:0000313" key="2">
    <source>
        <dbReference type="EMBL" id="RFA35357.1"/>
    </source>
</evidence>